<feature type="transmembrane region" description="Helical" evidence="1">
    <location>
        <begin position="12"/>
        <end position="39"/>
    </location>
</feature>
<evidence type="ECO:0000313" key="3">
    <source>
        <dbReference type="Proteomes" id="UP001597273"/>
    </source>
</evidence>
<reference evidence="3" key="1">
    <citation type="journal article" date="2019" name="Int. J. Syst. Evol. Microbiol.">
        <title>The Global Catalogue of Microorganisms (GCM) 10K type strain sequencing project: providing services to taxonomists for standard genome sequencing and annotation.</title>
        <authorList>
            <consortium name="The Broad Institute Genomics Platform"/>
            <consortium name="The Broad Institute Genome Sequencing Center for Infectious Disease"/>
            <person name="Wu L."/>
            <person name="Ma J."/>
        </authorList>
    </citation>
    <scope>NUCLEOTIDE SEQUENCE [LARGE SCALE GENOMIC DNA]</scope>
    <source>
        <strain evidence="3">CGMCC 1.15475</strain>
    </source>
</reference>
<keyword evidence="1" id="KW-0812">Transmembrane</keyword>
<dbReference type="EMBL" id="JBHUFW010000005">
    <property type="protein sequence ID" value="MFD1863168.1"/>
    <property type="molecule type" value="Genomic_DNA"/>
</dbReference>
<proteinExistence type="predicted"/>
<sequence length="66" mass="7354">MWNYGPNSGGSAMMWFGMIFGIIVLLIFLALIVWLIAYVSRKSANGSRAPESSRAVDLLKERYARG</sequence>
<name>A0ABW4QHU1_9BACL</name>
<organism evidence="2 3">
    <name type="scientific">Planococcus chinensis</name>
    <dbReference type="NCBI Taxonomy" id="272917"/>
    <lineage>
        <taxon>Bacteria</taxon>
        <taxon>Bacillati</taxon>
        <taxon>Bacillota</taxon>
        <taxon>Bacilli</taxon>
        <taxon>Bacillales</taxon>
        <taxon>Caryophanaceae</taxon>
        <taxon>Planococcus</taxon>
    </lineage>
</organism>
<keyword evidence="1" id="KW-0472">Membrane</keyword>
<dbReference type="Proteomes" id="UP001597273">
    <property type="component" value="Unassembled WGS sequence"/>
</dbReference>
<evidence type="ECO:0000256" key="1">
    <source>
        <dbReference type="SAM" id="Phobius"/>
    </source>
</evidence>
<accession>A0ABW4QHU1</accession>
<protein>
    <submittedName>
        <fullName evidence="2">Uncharacterized protein</fullName>
    </submittedName>
</protein>
<gene>
    <name evidence="2" type="ORF">ACFSDB_09505</name>
</gene>
<dbReference type="RefSeq" id="WP_204892063.1">
    <property type="nucleotide sequence ID" value="NZ_JBHUFW010000005.1"/>
</dbReference>
<keyword evidence="3" id="KW-1185">Reference proteome</keyword>
<evidence type="ECO:0000313" key="2">
    <source>
        <dbReference type="EMBL" id="MFD1863168.1"/>
    </source>
</evidence>
<keyword evidence="1" id="KW-1133">Transmembrane helix</keyword>
<comment type="caution">
    <text evidence="2">The sequence shown here is derived from an EMBL/GenBank/DDBJ whole genome shotgun (WGS) entry which is preliminary data.</text>
</comment>